<keyword evidence="2" id="KW-1185">Reference proteome</keyword>
<dbReference type="EMBL" id="KZ678139">
    <property type="protein sequence ID" value="PSN63605.1"/>
    <property type="molecule type" value="Genomic_DNA"/>
</dbReference>
<evidence type="ECO:0000313" key="2">
    <source>
        <dbReference type="Proteomes" id="UP000240883"/>
    </source>
</evidence>
<dbReference type="Proteomes" id="UP000240883">
    <property type="component" value="Unassembled WGS sequence"/>
</dbReference>
<accession>A0A2T2NDT2</accession>
<organism evidence="1 2">
    <name type="scientific">Corynespora cassiicola Philippines</name>
    <dbReference type="NCBI Taxonomy" id="1448308"/>
    <lineage>
        <taxon>Eukaryota</taxon>
        <taxon>Fungi</taxon>
        <taxon>Dikarya</taxon>
        <taxon>Ascomycota</taxon>
        <taxon>Pezizomycotina</taxon>
        <taxon>Dothideomycetes</taxon>
        <taxon>Pleosporomycetidae</taxon>
        <taxon>Pleosporales</taxon>
        <taxon>Corynesporascaceae</taxon>
        <taxon>Corynespora</taxon>
    </lineage>
</organism>
<reference evidence="1 2" key="1">
    <citation type="journal article" date="2018" name="Front. Microbiol.">
        <title>Genome-Wide Analysis of Corynespora cassiicola Leaf Fall Disease Putative Effectors.</title>
        <authorList>
            <person name="Lopez D."/>
            <person name="Ribeiro S."/>
            <person name="Label P."/>
            <person name="Fumanal B."/>
            <person name="Venisse J.S."/>
            <person name="Kohler A."/>
            <person name="de Oliveira R.R."/>
            <person name="Labutti K."/>
            <person name="Lipzen A."/>
            <person name="Lail K."/>
            <person name="Bauer D."/>
            <person name="Ohm R.A."/>
            <person name="Barry K.W."/>
            <person name="Spatafora J."/>
            <person name="Grigoriev I.V."/>
            <person name="Martin F.M."/>
            <person name="Pujade-Renaud V."/>
        </authorList>
    </citation>
    <scope>NUCLEOTIDE SEQUENCE [LARGE SCALE GENOMIC DNA]</scope>
    <source>
        <strain evidence="1 2">Philippines</strain>
    </source>
</reference>
<evidence type="ECO:0000313" key="1">
    <source>
        <dbReference type="EMBL" id="PSN63605.1"/>
    </source>
</evidence>
<sequence length="169" mass="18851">MASPLVSSAHAWLSPPRLLALRAHPSLPPCFRIRSFASKRLTRWPASNAPKHSARSPDLELLHTYVYAYTLLLLLLLRLRLPRAQGSLHTKVSRAVGLAAMHSAARYCEVKRGEALRKEQGCDRDARLDICGYPVRTMRIMAKLARGWSVICRGQPTLKLSASTLSEEV</sequence>
<name>A0A2T2NDT2_CORCC</name>
<dbReference type="AlphaFoldDB" id="A0A2T2NDT2"/>
<protein>
    <submittedName>
        <fullName evidence="1">Uncharacterized protein</fullName>
    </submittedName>
</protein>
<proteinExistence type="predicted"/>
<gene>
    <name evidence="1" type="ORF">BS50DRAFT_84808</name>
</gene>